<feature type="binding site" evidence="7">
    <location>
        <begin position="122"/>
        <end position="128"/>
    </location>
    <ligand>
        <name>ATP</name>
        <dbReference type="ChEBI" id="CHEBI:30616"/>
    </ligand>
</feature>
<dbReference type="GO" id="GO:0005524">
    <property type="term" value="F:ATP binding"/>
    <property type="evidence" value="ECO:0007669"/>
    <property type="project" value="UniProtKB-UniRule"/>
</dbReference>
<comment type="caution">
    <text evidence="12">The sequence shown here is derived from an EMBL/GenBank/DDBJ whole genome shotgun (WGS) entry which is preliminary data.</text>
</comment>
<dbReference type="GO" id="GO:0051301">
    <property type="term" value="P:cell division"/>
    <property type="evidence" value="ECO:0007669"/>
    <property type="project" value="UniProtKB-KW"/>
</dbReference>
<evidence type="ECO:0000259" key="9">
    <source>
        <dbReference type="Pfam" id="PF01225"/>
    </source>
</evidence>
<dbReference type="InterPro" id="IPR005761">
    <property type="entry name" value="UDP-N-AcMur-Glu-dNH2Pim_ligase"/>
</dbReference>
<feature type="domain" description="Mur ligase N-terminal catalytic" evidence="9">
    <location>
        <begin position="29"/>
        <end position="108"/>
    </location>
</feature>
<comment type="subcellular location">
    <subcellularLocation>
        <location evidence="7 8">Cytoplasm</location>
    </subcellularLocation>
</comment>
<dbReference type="AlphaFoldDB" id="A0A011QBS4"/>
<name>A0A011QBS4_ACCRE</name>
<feature type="domain" description="Mur ligase C-terminal" evidence="10">
    <location>
        <begin position="344"/>
        <end position="470"/>
    </location>
</feature>
<keyword evidence="7 12" id="KW-0436">Ligase</keyword>
<dbReference type="InterPro" id="IPR013221">
    <property type="entry name" value="Mur_ligase_cen"/>
</dbReference>
<evidence type="ECO:0000256" key="8">
    <source>
        <dbReference type="RuleBase" id="RU004135"/>
    </source>
</evidence>
<dbReference type="UniPathway" id="UPA00219"/>
<dbReference type="InterPro" id="IPR036565">
    <property type="entry name" value="Mur-like_cat_sf"/>
</dbReference>
<comment type="similarity">
    <text evidence="1 7">Belongs to the MurCDEF family. MurE subfamily.</text>
</comment>
<dbReference type="Gene3D" id="3.40.1390.10">
    <property type="entry name" value="MurE/MurF, N-terminal domain"/>
    <property type="match status" value="1"/>
</dbReference>
<dbReference type="Pfam" id="PF08245">
    <property type="entry name" value="Mur_ligase_M"/>
    <property type="match status" value="1"/>
</dbReference>
<comment type="pathway">
    <text evidence="7 8">Cell wall biogenesis; peptidoglycan biosynthesis.</text>
</comment>
<dbReference type="Pfam" id="PF01225">
    <property type="entry name" value="Mur_ligase"/>
    <property type="match status" value="1"/>
</dbReference>
<dbReference type="eggNOG" id="COG0769">
    <property type="taxonomic scope" value="Bacteria"/>
</dbReference>
<comment type="PTM">
    <text evidence="7">Carboxylation is probably crucial for Mg(2+) binding and, consequently, for the gamma-phosphate positioning of ATP.</text>
</comment>
<accession>A0A011QBS4</accession>
<proteinExistence type="inferred from homology"/>
<dbReference type="GO" id="GO:0008765">
    <property type="term" value="F:UDP-N-acetylmuramoylalanyl-D-glutamate-2,6-diaminopimelate ligase activity"/>
    <property type="evidence" value="ECO:0007669"/>
    <property type="project" value="UniProtKB-UniRule"/>
</dbReference>
<organism evidence="12 13">
    <name type="scientific">Accumulibacter regalis</name>
    <dbReference type="NCBI Taxonomy" id="522306"/>
    <lineage>
        <taxon>Bacteria</taxon>
        <taxon>Pseudomonadati</taxon>
        <taxon>Pseudomonadota</taxon>
        <taxon>Betaproteobacteria</taxon>
        <taxon>Candidatus Accumulibacter</taxon>
    </lineage>
</organism>
<evidence type="ECO:0000259" key="11">
    <source>
        <dbReference type="Pfam" id="PF08245"/>
    </source>
</evidence>
<feature type="binding site" evidence="7">
    <location>
        <position position="396"/>
    </location>
    <ligand>
        <name>meso-2,6-diaminopimelate</name>
        <dbReference type="ChEBI" id="CHEBI:57791"/>
    </ligand>
</feature>
<evidence type="ECO:0000256" key="5">
    <source>
        <dbReference type="ARBA" id="ARBA00023306"/>
    </source>
</evidence>
<dbReference type="NCBIfam" id="TIGR01085">
    <property type="entry name" value="murE"/>
    <property type="match status" value="1"/>
</dbReference>
<evidence type="ECO:0000256" key="3">
    <source>
        <dbReference type="ARBA" id="ARBA00022960"/>
    </source>
</evidence>
<dbReference type="EC" id="6.3.2.13" evidence="7"/>
<keyword evidence="2 7" id="KW-0132">Cell division</keyword>
<dbReference type="Gene3D" id="3.90.190.20">
    <property type="entry name" value="Mur ligase, C-terminal domain"/>
    <property type="match status" value="1"/>
</dbReference>
<reference evidence="12" key="1">
    <citation type="submission" date="2014-02" db="EMBL/GenBank/DDBJ databases">
        <title>Expanding our view of genomic diversity in Candidatus Accumulibacter clades.</title>
        <authorList>
            <person name="Skennerton C.T."/>
            <person name="Barr J.J."/>
            <person name="Slater F.R."/>
            <person name="Bond P.L."/>
            <person name="Tyson G.W."/>
        </authorList>
    </citation>
    <scope>NUCLEOTIDE SEQUENCE [LARGE SCALE GENOMIC DNA]</scope>
</reference>
<comment type="function">
    <text evidence="7">Catalyzes the addition of meso-diaminopimelic acid to the nucleotide precursor UDP-N-acetylmuramoyl-L-alanyl-D-glutamate (UMAG) in the biosynthesis of bacterial cell-wall peptidoglycan.</text>
</comment>
<evidence type="ECO:0000313" key="13">
    <source>
        <dbReference type="Proteomes" id="UP000022141"/>
    </source>
</evidence>
<keyword evidence="6 7" id="KW-0961">Cell wall biogenesis/degradation</keyword>
<sequence length="502" mass="52725">MSNSDFVAAESSARAVLVRLAELGVVPSGVTDDSRQVAVGDLFLAYPGDLADGRSHIAAAIAAGACAVLWESSAAATADFVWNADWRIANLPVQALRALCGPLAHAVYGRPSERLSLIAVTGTNGKTSVTQWLAACHPRSCALIGTLGAGFPGRLAETGFTTPEATTLMRSLARFADDDAQACALEASSIGIAEGRLDGARVDVAVFTNLTHDHLDYHGTFAAYAEAKARLFSWPRLRLAVCNLDDPFGRELAALSSATKVIGYTQQEASDGRQGTVRAQDVEETIDGLRFRLCAPSGRALVETGLLGRYNVANLLAVAAVLIDAGLTPKAVAECFAQLRSPVGRLEKIGGHNEPLVVVDYAHTPDALGSALGALRAVATARGAGLTVIFGCGGDRDRGKRPLMGAVAVERADRVVLTSDNPRGEDAQTILDEIRVAAPNAEVLVDRGEAIRRTILVAHPAEVVLIAGKGHESYQEMHGVRRPFSDAAQARAALAARQETSQ</sequence>
<dbReference type="SUPFAM" id="SSF53244">
    <property type="entry name" value="MurD-like peptide ligases, peptide-binding domain"/>
    <property type="match status" value="1"/>
</dbReference>
<dbReference type="InterPro" id="IPR004101">
    <property type="entry name" value="Mur_ligase_C"/>
</dbReference>
<dbReference type="InterPro" id="IPR035911">
    <property type="entry name" value="MurE/MurF_N"/>
</dbReference>
<keyword evidence="4 7" id="KW-0573">Peptidoglycan synthesis</keyword>
<feature type="binding site" evidence="7">
    <location>
        <position position="472"/>
    </location>
    <ligand>
        <name>meso-2,6-diaminopimelate</name>
        <dbReference type="ChEBI" id="CHEBI:57791"/>
    </ligand>
</feature>
<keyword evidence="7" id="KW-0067">ATP-binding</keyword>
<dbReference type="GO" id="GO:0000287">
    <property type="term" value="F:magnesium ion binding"/>
    <property type="evidence" value="ECO:0007669"/>
    <property type="project" value="UniProtKB-UniRule"/>
</dbReference>
<dbReference type="PANTHER" id="PTHR23135:SF4">
    <property type="entry name" value="UDP-N-ACETYLMURAMOYL-L-ALANYL-D-GLUTAMATE--2,6-DIAMINOPIMELATE LIGASE MURE HOMOLOG, CHLOROPLASTIC"/>
    <property type="match status" value="1"/>
</dbReference>
<dbReference type="NCBIfam" id="NF001126">
    <property type="entry name" value="PRK00139.1-4"/>
    <property type="match status" value="1"/>
</dbReference>
<dbReference type="SUPFAM" id="SSF63418">
    <property type="entry name" value="MurE/MurF N-terminal domain"/>
    <property type="match status" value="1"/>
</dbReference>
<dbReference type="GO" id="GO:0009252">
    <property type="term" value="P:peptidoglycan biosynthetic process"/>
    <property type="evidence" value="ECO:0007669"/>
    <property type="project" value="UniProtKB-UniRule"/>
</dbReference>
<feature type="binding site" evidence="7">
    <location>
        <begin position="420"/>
        <end position="423"/>
    </location>
    <ligand>
        <name>meso-2,6-diaminopimelate</name>
        <dbReference type="ChEBI" id="CHEBI:57791"/>
    </ligand>
</feature>
<dbReference type="EMBL" id="JEMY01000043">
    <property type="protein sequence ID" value="EXI86520.1"/>
    <property type="molecule type" value="Genomic_DNA"/>
</dbReference>
<feature type="short sequence motif" description="Meso-diaminopimelate recognition motif" evidence="7">
    <location>
        <begin position="420"/>
        <end position="423"/>
    </location>
</feature>
<feature type="binding site" evidence="7">
    <location>
        <position position="468"/>
    </location>
    <ligand>
        <name>meso-2,6-diaminopimelate</name>
        <dbReference type="ChEBI" id="CHEBI:57791"/>
    </ligand>
</feature>
<feature type="binding site" evidence="7">
    <location>
        <position position="34"/>
    </location>
    <ligand>
        <name>UDP-N-acetyl-alpha-D-muramoyl-L-alanyl-D-glutamate</name>
        <dbReference type="ChEBI" id="CHEBI:83900"/>
    </ligand>
</feature>
<feature type="domain" description="Mur ligase central" evidence="11">
    <location>
        <begin position="120"/>
        <end position="321"/>
    </location>
</feature>
<dbReference type="HAMAP" id="MF_00208">
    <property type="entry name" value="MurE"/>
    <property type="match status" value="1"/>
</dbReference>
<gene>
    <name evidence="7 12" type="primary">murE</name>
    <name evidence="12" type="ORF">AW11_02970</name>
</gene>
<feature type="binding site" evidence="7">
    <location>
        <position position="196"/>
    </location>
    <ligand>
        <name>UDP-N-acetyl-alpha-D-muramoyl-L-alanyl-D-glutamate</name>
        <dbReference type="ChEBI" id="CHEBI:83900"/>
    </ligand>
</feature>
<dbReference type="Proteomes" id="UP000022141">
    <property type="component" value="Unassembled WGS sequence"/>
</dbReference>
<keyword evidence="13" id="KW-1185">Reference proteome</keyword>
<protein>
    <recommendedName>
        <fullName evidence="7">UDP-N-acetylmuramoyl-L-alanyl-D-glutamate--2,6-diaminopimelate ligase</fullName>
        <ecNumber evidence="7">6.3.2.13</ecNumber>
    </recommendedName>
    <alternativeName>
        <fullName evidence="7">Meso-A2pm-adding enzyme</fullName>
    </alternativeName>
    <alternativeName>
        <fullName evidence="7">Meso-diaminopimelate-adding enzyme</fullName>
    </alternativeName>
    <alternativeName>
        <fullName evidence="7">UDP-MurNAc-L-Ala-D-Glu:meso-diaminopimelate ligase</fullName>
    </alternativeName>
    <alternativeName>
        <fullName evidence="7">UDP-MurNAc-tripeptide synthetase</fullName>
    </alternativeName>
    <alternativeName>
        <fullName evidence="7">UDP-N-acetylmuramyl-tripeptide synthetase</fullName>
    </alternativeName>
</protein>
<evidence type="ECO:0000256" key="2">
    <source>
        <dbReference type="ARBA" id="ARBA00022618"/>
    </source>
</evidence>
<feature type="binding site" evidence="7">
    <location>
        <position position="188"/>
    </location>
    <ligand>
        <name>UDP-N-acetyl-alpha-D-muramoyl-L-alanyl-D-glutamate</name>
        <dbReference type="ChEBI" id="CHEBI:83900"/>
    </ligand>
</feature>
<dbReference type="PATRIC" id="fig|1454004.3.peg.3063"/>
<dbReference type="SUPFAM" id="SSF53623">
    <property type="entry name" value="MurD-like peptide ligases, catalytic domain"/>
    <property type="match status" value="1"/>
</dbReference>
<evidence type="ECO:0000313" key="12">
    <source>
        <dbReference type="EMBL" id="EXI86520.1"/>
    </source>
</evidence>
<feature type="modified residue" description="N6-carboxylysine" evidence="7">
    <location>
        <position position="228"/>
    </location>
</feature>
<evidence type="ECO:0000259" key="10">
    <source>
        <dbReference type="Pfam" id="PF02875"/>
    </source>
</evidence>
<evidence type="ECO:0000256" key="4">
    <source>
        <dbReference type="ARBA" id="ARBA00022984"/>
    </source>
</evidence>
<evidence type="ECO:0000256" key="7">
    <source>
        <dbReference type="HAMAP-Rule" id="MF_00208"/>
    </source>
</evidence>
<dbReference type="GO" id="GO:0005737">
    <property type="term" value="C:cytoplasm"/>
    <property type="evidence" value="ECO:0007669"/>
    <property type="project" value="UniProtKB-SubCell"/>
</dbReference>
<dbReference type="Pfam" id="PF02875">
    <property type="entry name" value="Mur_ligase_C"/>
    <property type="match status" value="1"/>
</dbReference>
<feature type="binding site" evidence="7">
    <location>
        <begin position="161"/>
        <end position="162"/>
    </location>
    <ligand>
        <name>UDP-N-acetyl-alpha-D-muramoyl-L-alanyl-D-glutamate</name>
        <dbReference type="ChEBI" id="CHEBI:83900"/>
    </ligand>
</feature>
<comment type="cofactor">
    <cofactor evidence="7">
        <name>Mg(2+)</name>
        <dbReference type="ChEBI" id="CHEBI:18420"/>
    </cofactor>
</comment>
<keyword evidence="3 7" id="KW-0133">Cell shape</keyword>
<dbReference type="InterPro" id="IPR036615">
    <property type="entry name" value="Mur_ligase_C_dom_sf"/>
</dbReference>
<dbReference type="STRING" id="1454004.AW11_02970"/>
<keyword evidence="7" id="KW-0460">Magnesium</keyword>
<comment type="catalytic activity">
    <reaction evidence="7">
        <text>UDP-N-acetyl-alpha-D-muramoyl-L-alanyl-D-glutamate + meso-2,6-diaminopimelate + ATP = UDP-N-acetyl-alpha-D-muramoyl-L-alanyl-gamma-D-glutamyl-meso-2,6-diaminopimelate + ADP + phosphate + H(+)</text>
        <dbReference type="Rhea" id="RHEA:23676"/>
        <dbReference type="ChEBI" id="CHEBI:15378"/>
        <dbReference type="ChEBI" id="CHEBI:30616"/>
        <dbReference type="ChEBI" id="CHEBI:43474"/>
        <dbReference type="ChEBI" id="CHEBI:57791"/>
        <dbReference type="ChEBI" id="CHEBI:83900"/>
        <dbReference type="ChEBI" id="CHEBI:83905"/>
        <dbReference type="ChEBI" id="CHEBI:456216"/>
        <dbReference type="EC" id="6.3.2.13"/>
    </reaction>
</comment>
<dbReference type="Gene3D" id="3.40.1190.10">
    <property type="entry name" value="Mur-like, catalytic domain"/>
    <property type="match status" value="1"/>
</dbReference>
<dbReference type="GO" id="GO:0071555">
    <property type="term" value="P:cell wall organization"/>
    <property type="evidence" value="ECO:0007669"/>
    <property type="project" value="UniProtKB-KW"/>
</dbReference>
<keyword evidence="7" id="KW-0547">Nucleotide-binding</keyword>
<evidence type="ECO:0000256" key="1">
    <source>
        <dbReference type="ARBA" id="ARBA00005898"/>
    </source>
</evidence>
<comment type="caution">
    <text evidence="7">Lacks conserved residue(s) required for the propagation of feature annotation.</text>
</comment>
<dbReference type="InterPro" id="IPR000713">
    <property type="entry name" value="Mur_ligase_N"/>
</dbReference>
<keyword evidence="5 7" id="KW-0131">Cell cycle</keyword>
<dbReference type="GO" id="GO:0008360">
    <property type="term" value="P:regulation of cell shape"/>
    <property type="evidence" value="ECO:0007669"/>
    <property type="project" value="UniProtKB-KW"/>
</dbReference>
<keyword evidence="7" id="KW-0963">Cytoplasm</keyword>
<evidence type="ECO:0000256" key="6">
    <source>
        <dbReference type="ARBA" id="ARBA00023316"/>
    </source>
</evidence>
<dbReference type="PANTHER" id="PTHR23135">
    <property type="entry name" value="MUR LIGASE FAMILY MEMBER"/>
    <property type="match status" value="1"/>
</dbReference>